<evidence type="ECO:0000313" key="1">
    <source>
        <dbReference type="EMBL" id="KAF5857536.1"/>
    </source>
</evidence>
<protein>
    <recommendedName>
        <fullName evidence="3">Kinesin light chain</fullName>
    </recommendedName>
</protein>
<organism evidence="1 2">
    <name type="scientific">Petromyces alliaceus</name>
    <name type="common">Aspergillus alliaceus</name>
    <dbReference type="NCBI Taxonomy" id="209559"/>
    <lineage>
        <taxon>Eukaryota</taxon>
        <taxon>Fungi</taxon>
        <taxon>Dikarya</taxon>
        <taxon>Ascomycota</taxon>
        <taxon>Pezizomycotina</taxon>
        <taxon>Eurotiomycetes</taxon>
        <taxon>Eurotiomycetidae</taxon>
        <taxon>Eurotiales</taxon>
        <taxon>Aspergillaceae</taxon>
        <taxon>Aspergillus</taxon>
        <taxon>Aspergillus subgen. Circumdati</taxon>
    </lineage>
</organism>
<accession>A0A8H6E2W6</accession>
<dbReference type="Gene3D" id="1.25.40.10">
    <property type="entry name" value="Tetratricopeptide repeat domain"/>
    <property type="match status" value="3"/>
</dbReference>
<dbReference type="Proteomes" id="UP000541154">
    <property type="component" value="Unassembled WGS sequence"/>
</dbReference>
<reference evidence="1 2" key="1">
    <citation type="submission" date="2019-04" db="EMBL/GenBank/DDBJ databases">
        <title>Aspergillus burnettii sp. nov., novel species from soil in southeast Queensland.</title>
        <authorList>
            <person name="Gilchrist C.L.M."/>
            <person name="Pitt J.I."/>
            <person name="Lange L."/>
            <person name="Lacey H.J."/>
            <person name="Vuong D."/>
            <person name="Midgley D.J."/>
            <person name="Greenfield P."/>
            <person name="Bradbury M."/>
            <person name="Lacey E."/>
            <person name="Busk P.K."/>
            <person name="Pilgaard B."/>
            <person name="Chooi Y.H."/>
            <person name="Piggott A.M."/>
        </authorList>
    </citation>
    <scope>NUCLEOTIDE SEQUENCE [LARGE SCALE GENOMIC DNA]</scope>
    <source>
        <strain evidence="1 2">FRR 5400</strain>
    </source>
</reference>
<dbReference type="InterPro" id="IPR027417">
    <property type="entry name" value="P-loop_NTPase"/>
</dbReference>
<dbReference type="PANTHER" id="PTHR46082:SF11">
    <property type="entry name" value="AAA+ ATPASE DOMAIN-CONTAINING PROTEIN-RELATED"/>
    <property type="match status" value="1"/>
</dbReference>
<dbReference type="EMBL" id="SPNV01000252">
    <property type="protein sequence ID" value="KAF5857536.1"/>
    <property type="molecule type" value="Genomic_DNA"/>
</dbReference>
<dbReference type="AlphaFoldDB" id="A0A8H6E2W6"/>
<dbReference type="InterPro" id="IPR053137">
    <property type="entry name" value="NLR-like"/>
</dbReference>
<dbReference type="Gene3D" id="3.40.50.300">
    <property type="entry name" value="P-loop containing nucleotide triphosphate hydrolases"/>
    <property type="match status" value="1"/>
</dbReference>
<comment type="caution">
    <text evidence="1">The sequence shown here is derived from an EMBL/GenBank/DDBJ whole genome shotgun (WGS) entry which is preliminary data.</text>
</comment>
<dbReference type="SMART" id="SM00028">
    <property type="entry name" value="TPR"/>
    <property type="match status" value="7"/>
</dbReference>
<name>A0A8H6E2W6_PETAA</name>
<sequence>MIEQAFLNIAQKLGIHNIKPAEVKEQVKLYLSSERAGKWLLIFDNADDTEMWLTANNTAPALEDFLPQSEQGHIIFTTRNGELAVELTSSNIISIPDVDKETAWNILESLLLNKALLKDHIITATLLEQLAFLPLAIAQASAYINKKRLSLSAYSTLLQEEEQEAVELLSEDFQDPGRYKDIQNPVITTWLISFKQIQRQSQAAADYLSFIGCISPRNIPQSLLPLQTTKKQRLDALGLLNAYSFTSSQGTDISMHRLVHIATRSWLRKKRVFSHWVHKVAGQMDLVFPDNHHNNRGLWREYLPHALALAYENEFIIQQEQYLHLTEKIADCLGSDGRYHEAEVLYNRLMRINQEKNGQEHPSTLTSMGNLASTYRNQGRWNEAEKLEVQVMETRKTVLGAEHPETLTSIANLATTYRNQGRWNEAEKLDRQVMEISKTVLGAEHPETLTSIANLATTYWNQGQWNEAEKLEIQVIEISKRVLGAEHPNTLTSMGNLASTYRNQGRWNEAEKLEVQVMETRKTVLGAEHPETLTSIANLATTYRNQGRWNEAEKLDRQVMEIRKTVLGADHPETLTSIANLATTYWNQGQWNEAEKLEIQVQVIEISKTVLGADHPSTLTSMANLAYAWESQGKLHDAMALMENCSELRSKVLGPNHPDARASSHTLSHWKHEHISNRTPGPAPSQIECSQYVPEISTGNAETTIATQLSHQEYVKPLPPQRQSANPFLRGQFLSHPLIILSRANSPASGHQHLQEVD</sequence>
<dbReference type="SUPFAM" id="SSF48452">
    <property type="entry name" value="TPR-like"/>
    <property type="match status" value="2"/>
</dbReference>
<keyword evidence="2" id="KW-1185">Reference proteome</keyword>
<dbReference type="Pfam" id="PF13424">
    <property type="entry name" value="TPR_12"/>
    <property type="match status" value="1"/>
</dbReference>
<dbReference type="SUPFAM" id="SSF52540">
    <property type="entry name" value="P-loop containing nucleoside triphosphate hydrolases"/>
    <property type="match status" value="1"/>
</dbReference>
<gene>
    <name evidence="1" type="ORF">ETB97_005675</name>
</gene>
<dbReference type="PANTHER" id="PTHR46082">
    <property type="entry name" value="ATP/GTP-BINDING PROTEIN-RELATED"/>
    <property type="match status" value="1"/>
</dbReference>
<dbReference type="InterPro" id="IPR011990">
    <property type="entry name" value="TPR-like_helical_dom_sf"/>
</dbReference>
<evidence type="ECO:0000313" key="2">
    <source>
        <dbReference type="Proteomes" id="UP000541154"/>
    </source>
</evidence>
<dbReference type="InterPro" id="IPR019734">
    <property type="entry name" value="TPR_rpt"/>
</dbReference>
<dbReference type="PRINTS" id="PR00381">
    <property type="entry name" value="KINESINLIGHT"/>
</dbReference>
<proteinExistence type="predicted"/>
<dbReference type="Pfam" id="PF13374">
    <property type="entry name" value="TPR_10"/>
    <property type="match status" value="5"/>
</dbReference>
<evidence type="ECO:0008006" key="3">
    <source>
        <dbReference type="Google" id="ProtNLM"/>
    </source>
</evidence>